<dbReference type="AlphaFoldDB" id="A0AAJ0HHT6"/>
<feature type="region of interest" description="Disordered" evidence="1">
    <location>
        <begin position="294"/>
        <end position="342"/>
    </location>
</feature>
<proteinExistence type="predicted"/>
<evidence type="ECO:0000256" key="1">
    <source>
        <dbReference type="SAM" id="MobiDB-lite"/>
    </source>
</evidence>
<evidence type="ECO:0000313" key="4">
    <source>
        <dbReference type="EMBL" id="KAK3352662.1"/>
    </source>
</evidence>
<feature type="chain" id="PRO_5042463873" description="Mid2 domain-containing protein" evidence="3">
    <location>
        <begin position="28"/>
        <end position="484"/>
    </location>
</feature>
<sequence length="484" mass="49523">MRIDIFRRLPPPTVAILLTSILDLTAAHILRPAPRGTQPATTTVPFHALNVISWPVQPTPPPVAALSPLDLFRRQDDLNTVCGYIGGDSDLPATCSGGSHCVLDLEHNVVGCCPNGESKCTQGVYTGCVDGNSDPQTEVNPYVYTCGGGNVCYKNNFDGGFSQFGCGTASDLATTVLATASDLTGTLTRTSMSISFTATASSLSKPTTLGTKTTSRTSTSSKSTSTSPTTSSSGRPTGPPTGVPGGVAAPGDSPGAPGSDRLGAIVGGTLAGIGVLIAILALAFFGIRQRRRGNVRSGPDGAAPTFIPAPPNGGPPGAGFTPLHQDNESYETGMRPGTQPLSGNPVFSTDLTAGGPSPFAYQGAGTHTSYPPPGVGYVYPGQFPAAFAAGGGIGPGGALIPGDQVPLRREIDDFSQGFTAALGRIGEEEEDRDRVKTATSSGGDTTGGEAVRQSGDGDDEPSGAGGVRPLWQQNRRQSRNLMWM</sequence>
<keyword evidence="2" id="KW-0472">Membrane</keyword>
<evidence type="ECO:0000256" key="3">
    <source>
        <dbReference type="SAM" id="SignalP"/>
    </source>
</evidence>
<keyword evidence="3" id="KW-0732">Signal</keyword>
<dbReference type="Proteomes" id="UP001275084">
    <property type="component" value="Unassembled WGS sequence"/>
</dbReference>
<protein>
    <recommendedName>
        <fullName evidence="6">Mid2 domain-containing protein</fullName>
    </recommendedName>
</protein>
<feature type="region of interest" description="Disordered" evidence="1">
    <location>
        <begin position="204"/>
        <end position="256"/>
    </location>
</feature>
<feature type="transmembrane region" description="Helical" evidence="2">
    <location>
        <begin position="262"/>
        <end position="287"/>
    </location>
</feature>
<keyword evidence="2" id="KW-1133">Transmembrane helix</keyword>
<comment type="caution">
    <text evidence="4">The sequence shown here is derived from an EMBL/GenBank/DDBJ whole genome shotgun (WGS) entry which is preliminary data.</text>
</comment>
<evidence type="ECO:0000313" key="5">
    <source>
        <dbReference type="Proteomes" id="UP001275084"/>
    </source>
</evidence>
<feature type="compositionally biased region" description="Low complexity" evidence="1">
    <location>
        <begin position="246"/>
        <end position="256"/>
    </location>
</feature>
<dbReference type="EMBL" id="JAUIQD010000004">
    <property type="protein sequence ID" value="KAK3352662.1"/>
    <property type="molecule type" value="Genomic_DNA"/>
</dbReference>
<name>A0AAJ0HHT6_9PEZI</name>
<evidence type="ECO:0008006" key="6">
    <source>
        <dbReference type="Google" id="ProtNLM"/>
    </source>
</evidence>
<reference evidence="4" key="2">
    <citation type="submission" date="2023-06" db="EMBL/GenBank/DDBJ databases">
        <authorList>
            <consortium name="Lawrence Berkeley National Laboratory"/>
            <person name="Haridas S."/>
            <person name="Hensen N."/>
            <person name="Bonometti L."/>
            <person name="Westerberg I."/>
            <person name="Brannstrom I.O."/>
            <person name="Guillou S."/>
            <person name="Cros-Aarteil S."/>
            <person name="Calhoun S."/>
            <person name="Kuo A."/>
            <person name="Mondo S."/>
            <person name="Pangilinan J."/>
            <person name="Riley R."/>
            <person name="Labutti K."/>
            <person name="Andreopoulos B."/>
            <person name="Lipzen A."/>
            <person name="Chen C."/>
            <person name="Yanf M."/>
            <person name="Daum C."/>
            <person name="Ng V."/>
            <person name="Clum A."/>
            <person name="Steindorff A."/>
            <person name="Ohm R."/>
            <person name="Martin F."/>
            <person name="Silar P."/>
            <person name="Natvig D."/>
            <person name="Lalanne C."/>
            <person name="Gautier V."/>
            <person name="Ament-Velasquez S.L."/>
            <person name="Kruys A."/>
            <person name="Hutchinson M.I."/>
            <person name="Powell A.J."/>
            <person name="Barry K."/>
            <person name="Miller A.N."/>
            <person name="Grigoriev I.V."/>
            <person name="Debuchy R."/>
            <person name="Gladieux P."/>
            <person name="Thoren M.H."/>
            <person name="Johannesson H."/>
        </authorList>
    </citation>
    <scope>NUCLEOTIDE SEQUENCE</scope>
    <source>
        <strain evidence="4">CBS 955.72</strain>
    </source>
</reference>
<feature type="compositionally biased region" description="Low complexity" evidence="1">
    <location>
        <begin position="204"/>
        <end position="236"/>
    </location>
</feature>
<feature type="signal peptide" evidence="3">
    <location>
        <begin position="1"/>
        <end position="27"/>
    </location>
</feature>
<evidence type="ECO:0000256" key="2">
    <source>
        <dbReference type="SAM" id="Phobius"/>
    </source>
</evidence>
<gene>
    <name evidence="4" type="ORF">B0T25DRAFT_500931</name>
</gene>
<keyword evidence="2" id="KW-0812">Transmembrane</keyword>
<accession>A0AAJ0HHT6</accession>
<reference evidence="4" key="1">
    <citation type="journal article" date="2023" name="Mol. Phylogenet. Evol.">
        <title>Genome-scale phylogeny and comparative genomics of the fungal order Sordariales.</title>
        <authorList>
            <person name="Hensen N."/>
            <person name="Bonometti L."/>
            <person name="Westerberg I."/>
            <person name="Brannstrom I.O."/>
            <person name="Guillou S."/>
            <person name="Cros-Aarteil S."/>
            <person name="Calhoun S."/>
            <person name="Haridas S."/>
            <person name="Kuo A."/>
            <person name="Mondo S."/>
            <person name="Pangilinan J."/>
            <person name="Riley R."/>
            <person name="LaButti K."/>
            <person name="Andreopoulos B."/>
            <person name="Lipzen A."/>
            <person name="Chen C."/>
            <person name="Yan M."/>
            <person name="Daum C."/>
            <person name="Ng V."/>
            <person name="Clum A."/>
            <person name="Steindorff A."/>
            <person name="Ohm R.A."/>
            <person name="Martin F."/>
            <person name="Silar P."/>
            <person name="Natvig D.O."/>
            <person name="Lalanne C."/>
            <person name="Gautier V."/>
            <person name="Ament-Velasquez S.L."/>
            <person name="Kruys A."/>
            <person name="Hutchinson M.I."/>
            <person name="Powell A.J."/>
            <person name="Barry K."/>
            <person name="Miller A.N."/>
            <person name="Grigoriev I.V."/>
            <person name="Debuchy R."/>
            <person name="Gladieux P."/>
            <person name="Hiltunen Thoren M."/>
            <person name="Johannesson H."/>
        </authorList>
    </citation>
    <scope>NUCLEOTIDE SEQUENCE</scope>
    <source>
        <strain evidence="4">CBS 955.72</strain>
    </source>
</reference>
<organism evidence="4 5">
    <name type="scientific">Lasiosphaeria hispida</name>
    <dbReference type="NCBI Taxonomy" id="260671"/>
    <lineage>
        <taxon>Eukaryota</taxon>
        <taxon>Fungi</taxon>
        <taxon>Dikarya</taxon>
        <taxon>Ascomycota</taxon>
        <taxon>Pezizomycotina</taxon>
        <taxon>Sordariomycetes</taxon>
        <taxon>Sordariomycetidae</taxon>
        <taxon>Sordariales</taxon>
        <taxon>Lasiosphaeriaceae</taxon>
        <taxon>Lasiosphaeria</taxon>
    </lineage>
</organism>
<keyword evidence="5" id="KW-1185">Reference proteome</keyword>
<feature type="region of interest" description="Disordered" evidence="1">
    <location>
        <begin position="425"/>
        <end position="484"/>
    </location>
</feature>